<evidence type="ECO:0000259" key="2">
    <source>
        <dbReference type="Pfam" id="PF00892"/>
    </source>
</evidence>
<dbReference type="EMBL" id="ARXU01000002">
    <property type="protein sequence ID" value="KGD62619.1"/>
    <property type="molecule type" value="Genomic_DNA"/>
</dbReference>
<feature type="domain" description="EamA" evidence="2">
    <location>
        <begin position="8"/>
        <end position="138"/>
    </location>
</feature>
<dbReference type="PANTHER" id="PTHR22911">
    <property type="entry name" value="ACYL-MALONYL CONDENSING ENZYME-RELATED"/>
    <property type="match status" value="1"/>
</dbReference>
<evidence type="ECO:0000313" key="3">
    <source>
        <dbReference type="EMBL" id="KGD62619.1"/>
    </source>
</evidence>
<dbReference type="Gene3D" id="1.10.3730.20">
    <property type="match status" value="2"/>
</dbReference>
<sequence>MARVSTALVIVAALCWGLSGGIGGMLMAEGWSAYLVSFYRGAIGLLLVLVWLMLQPGGHGLTSQRLWGWSVIAGLGVAGNFAFYFLSISQGSVAVAATLMYCAPVFVYLVSFALRLEQPSVLKWAAIAVVMLGIVLLTRVYDMGAQGVTVIGVTAGMLAGVCYAVFIFGFKYAAPHGSPQAILFIAFSVLVMMLVWPADIGQIMAAAKSSDWPLFVGLGVLGAGLSFVLYVVGLRNVAPAVASIVAMVEPVTASLFGVLILHESLASSQVVGIILILVAVTALSVYSGPGRLPARWGVH</sequence>
<feature type="transmembrane region" description="Helical" evidence="1">
    <location>
        <begin position="121"/>
        <end position="141"/>
    </location>
</feature>
<feature type="transmembrane region" description="Helical" evidence="1">
    <location>
        <begin position="36"/>
        <end position="54"/>
    </location>
</feature>
<comment type="caution">
    <text evidence="3">The sequence shown here is derived from an EMBL/GenBank/DDBJ whole genome shotgun (WGS) entry which is preliminary data.</text>
</comment>
<keyword evidence="1" id="KW-0472">Membrane</keyword>
<feature type="transmembrane region" description="Helical" evidence="1">
    <location>
        <begin position="212"/>
        <end position="233"/>
    </location>
</feature>
<feature type="transmembrane region" description="Helical" evidence="1">
    <location>
        <begin position="266"/>
        <end position="286"/>
    </location>
</feature>
<dbReference type="RefSeq" id="WP_035245453.1">
    <property type="nucleotide sequence ID" value="NZ_ARXU01000002.1"/>
</dbReference>
<protein>
    <recommendedName>
        <fullName evidence="2">EamA domain-containing protein</fullName>
    </recommendedName>
</protein>
<dbReference type="InterPro" id="IPR037185">
    <property type="entry name" value="EmrE-like"/>
</dbReference>
<feature type="domain" description="EamA" evidence="2">
    <location>
        <begin position="151"/>
        <end position="283"/>
    </location>
</feature>
<feature type="transmembrane region" description="Helical" evidence="1">
    <location>
        <begin position="240"/>
        <end position="260"/>
    </location>
</feature>
<feature type="transmembrane region" description="Helical" evidence="1">
    <location>
        <begin position="147"/>
        <end position="169"/>
    </location>
</feature>
<feature type="transmembrane region" description="Helical" evidence="1">
    <location>
        <begin position="66"/>
        <end position="86"/>
    </location>
</feature>
<dbReference type="PANTHER" id="PTHR22911:SF79">
    <property type="entry name" value="MOBA-LIKE NTP TRANSFERASE DOMAIN-CONTAINING PROTEIN"/>
    <property type="match status" value="1"/>
</dbReference>
<keyword evidence="4" id="KW-1185">Reference proteome</keyword>
<dbReference type="InterPro" id="IPR000620">
    <property type="entry name" value="EamA_dom"/>
</dbReference>
<feature type="transmembrane region" description="Helical" evidence="1">
    <location>
        <begin position="181"/>
        <end position="200"/>
    </location>
</feature>
<keyword evidence="1" id="KW-0812">Transmembrane</keyword>
<evidence type="ECO:0000313" key="4">
    <source>
        <dbReference type="Proteomes" id="UP000029443"/>
    </source>
</evidence>
<keyword evidence="1" id="KW-1133">Transmembrane helix</keyword>
<accession>A0ABR4WHU3</accession>
<dbReference type="Proteomes" id="UP000029443">
    <property type="component" value="Unassembled WGS sequence"/>
</dbReference>
<organism evidence="3 4">
    <name type="scientific">Alcanivorax jadensis T9</name>
    <dbReference type="NCBI Taxonomy" id="1177181"/>
    <lineage>
        <taxon>Bacteria</taxon>
        <taxon>Pseudomonadati</taxon>
        <taxon>Pseudomonadota</taxon>
        <taxon>Gammaproteobacteria</taxon>
        <taxon>Oceanospirillales</taxon>
        <taxon>Alcanivoracaceae</taxon>
        <taxon>Alcanivorax</taxon>
    </lineage>
</organism>
<dbReference type="Pfam" id="PF00892">
    <property type="entry name" value="EamA"/>
    <property type="match status" value="2"/>
</dbReference>
<evidence type="ECO:0000256" key="1">
    <source>
        <dbReference type="SAM" id="Phobius"/>
    </source>
</evidence>
<proteinExistence type="predicted"/>
<gene>
    <name evidence="3" type="ORF">T9A_00910</name>
</gene>
<dbReference type="SUPFAM" id="SSF103481">
    <property type="entry name" value="Multidrug resistance efflux transporter EmrE"/>
    <property type="match status" value="2"/>
</dbReference>
<feature type="transmembrane region" description="Helical" evidence="1">
    <location>
        <begin position="92"/>
        <end position="114"/>
    </location>
</feature>
<reference evidence="3 4" key="1">
    <citation type="submission" date="2012-09" db="EMBL/GenBank/DDBJ databases">
        <title>Genome Sequence of alkane-degrading Bacterium Alcanivorax jadensis T9.</title>
        <authorList>
            <person name="Lai Q."/>
            <person name="Shao Z."/>
        </authorList>
    </citation>
    <scope>NUCLEOTIDE SEQUENCE [LARGE SCALE GENOMIC DNA]</scope>
    <source>
        <strain evidence="3 4">T9</strain>
    </source>
</reference>
<name>A0ABR4WHU3_9GAMM</name>